<comment type="caution">
    <text evidence="7">The sequence shown here is derived from an EMBL/GenBank/DDBJ whole genome shotgun (WGS) entry which is preliminary data.</text>
</comment>
<dbReference type="Gene3D" id="3.90.20.20">
    <property type="match status" value="1"/>
</dbReference>
<dbReference type="RefSeq" id="WP_230560224.1">
    <property type="nucleotide sequence ID" value="NZ_JAJITC010000002.1"/>
</dbReference>
<evidence type="ECO:0000256" key="5">
    <source>
        <dbReference type="RuleBase" id="RU004478"/>
    </source>
</evidence>
<dbReference type="SUPFAM" id="SSF51064">
    <property type="entry name" value="Head domain of nucleotide exchange factor GrpE"/>
    <property type="match status" value="1"/>
</dbReference>
<dbReference type="PANTHER" id="PTHR21237">
    <property type="entry name" value="GRPE PROTEIN"/>
    <property type="match status" value="1"/>
</dbReference>
<dbReference type="NCBIfam" id="NF010748">
    <property type="entry name" value="PRK14150.1"/>
    <property type="match status" value="1"/>
</dbReference>
<evidence type="ECO:0000256" key="1">
    <source>
        <dbReference type="ARBA" id="ARBA00009054"/>
    </source>
</evidence>
<dbReference type="HAMAP" id="MF_01151">
    <property type="entry name" value="GrpE"/>
    <property type="match status" value="1"/>
</dbReference>
<keyword evidence="3 4" id="KW-0346">Stress response</keyword>
<comment type="similarity">
    <text evidence="1 3 5">Belongs to the GrpE family.</text>
</comment>
<dbReference type="PROSITE" id="PS01071">
    <property type="entry name" value="GRPE"/>
    <property type="match status" value="1"/>
</dbReference>
<sequence>MENTQENPTSQTPTPADEAARQAAEAAQAAQAAAQQPDAGTAAEAAPDAGEQALAEAQAKIAELQESFLRAKAETENVRRRAQEDVAKAHKFAIESFAEHLLPVVDSLEAAVAHSSDDLQKVREGVELTLRQLSGALEKGRVVAINPVGEKFDPHRHQAISMVPADQEPNTVVAVLQKGFVIADRVLRPALVTVAAPK</sequence>
<dbReference type="CDD" id="cd00446">
    <property type="entry name" value="GrpE"/>
    <property type="match status" value="1"/>
</dbReference>
<organism evidence="7 8">
    <name type="scientific">Paraburkholderia translucens</name>
    <dbReference type="NCBI Taxonomy" id="2886945"/>
    <lineage>
        <taxon>Bacteria</taxon>
        <taxon>Pseudomonadati</taxon>
        <taxon>Pseudomonadota</taxon>
        <taxon>Betaproteobacteria</taxon>
        <taxon>Burkholderiales</taxon>
        <taxon>Burkholderiaceae</taxon>
        <taxon>Paraburkholderia</taxon>
    </lineage>
</organism>
<dbReference type="EMBL" id="JAJITC010000002">
    <property type="protein sequence ID" value="MCC8401341.1"/>
    <property type="molecule type" value="Genomic_DNA"/>
</dbReference>
<dbReference type="Gene3D" id="2.30.22.10">
    <property type="entry name" value="Head domain of nucleotide exchange factor GrpE"/>
    <property type="match status" value="1"/>
</dbReference>
<dbReference type="Pfam" id="PF01025">
    <property type="entry name" value="GrpE"/>
    <property type="match status" value="1"/>
</dbReference>
<protein>
    <recommendedName>
        <fullName evidence="3 4">Protein GrpE</fullName>
    </recommendedName>
    <alternativeName>
        <fullName evidence="3">HSP-70 cofactor</fullName>
    </alternativeName>
</protein>
<keyword evidence="2 3" id="KW-0143">Chaperone</keyword>
<evidence type="ECO:0000313" key="7">
    <source>
        <dbReference type="EMBL" id="MCC8401341.1"/>
    </source>
</evidence>
<dbReference type="InterPro" id="IPR013805">
    <property type="entry name" value="GrpE_CC"/>
</dbReference>
<evidence type="ECO:0000256" key="6">
    <source>
        <dbReference type="SAM" id="MobiDB-lite"/>
    </source>
</evidence>
<accession>A0ABS8K9B8</accession>
<proteinExistence type="inferred from homology"/>
<evidence type="ECO:0000256" key="3">
    <source>
        <dbReference type="HAMAP-Rule" id="MF_01151"/>
    </source>
</evidence>
<feature type="compositionally biased region" description="Polar residues" evidence="6">
    <location>
        <begin position="1"/>
        <end position="14"/>
    </location>
</feature>
<dbReference type="NCBIfam" id="NF010738">
    <property type="entry name" value="PRK14140.1"/>
    <property type="match status" value="1"/>
</dbReference>
<evidence type="ECO:0000256" key="2">
    <source>
        <dbReference type="ARBA" id="ARBA00023186"/>
    </source>
</evidence>
<reference evidence="7 8" key="1">
    <citation type="submission" date="2021-11" db="EMBL/GenBank/DDBJ databases">
        <authorList>
            <person name="Oh E.-T."/>
            <person name="Kim S.-B."/>
        </authorList>
    </citation>
    <scope>NUCLEOTIDE SEQUENCE [LARGE SCALE GENOMIC DNA]</scope>
    <source>
        <strain evidence="7 8">MMS20-SJTN17</strain>
    </source>
</reference>
<dbReference type="Proteomes" id="UP001430614">
    <property type="component" value="Unassembled WGS sequence"/>
</dbReference>
<dbReference type="NCBIfam" id="NF010737">
    <property type="entry name" value="PRK14139.1"/>
    <property type="match status" value="1"/>
</dbReference>
<dbReference type="InterPro" id="IPR009012">
    <property type="entry name" value="GrpE_head"/>
</dbReference>
<keyword evidence="3" id="KW-0963">Cytoplasm</keyword>
<dbReference type="InterPro" id="IPR000740">
    <property type="entry name" value="GrpE"/>
</dbReference>
<gene>
    <name evidence="3 7" type="primary">grpE</name>
    <name evidence="7" type="ORF">LJ655_05425</name>
</gene>
<comment type="function">
    <text evidence="3 4">Participates actively in the response to hyperosmotic and heat shock by preventing the aggregation of stress-denatured proteins, in association with DnaK and GrpE. It is the nucleotide exchange factor for DnaK and may function as a thermosensor. Unfolded proteins bind initially to DnaJ; upon interaction with the DnaJ-bound protein, DnaK hydrolyzes its bound ATP, resulting in the formation of a stable complex. GrpE releases ADP from DnaK; ATP binding to DnaK triggers the release of the substrate protein, thus completing the reaction cycle. Several rounds of ATP-dependent interactions between DnaJ, DnaK and GrpE are required for fully efficient folding.</text>
</comment>
<dbReference type="PANTHER" id="PTHR21237:SF23">
    <property type="entry name" value="GRPE PROTEIN HOMOLOG, MITOCHONDRIAL"/>
    <property type="match status" value="1"/>
</dbReference>
<comment type="subcellular location">
    <subcellularLocation>
        <location evidence="3">Cytoplasm</location>
    </subcellularLocation>
</comment>
<feature type="compositionally biased region" description="Low complexity" evidence="6">
    <location>
        <begin position="15"/>
        <end position="54"/>
    </location>
</feature>
<name>A0ABS8K9B8_9BURK</name>
<dbReference type="SUPFAM" id="SSF58014">
    <property type="entry name" value="Coiled-coil domain of nucleotide exchange factor GrpE"/>
    <property type="match status" value="1"/>
</dbReference>
<evidence type="ECO:0000256" key="4">
    <source>
        <dbReference type="RuleBase" id="RU000639"/>
    </source>
</evidence>
<comment type="subunit">
    <text evidence="3">Homodimer.</text>
</comment>
<dbReference type="PRINTS" id="PR00773">
    <property type="entry name" value="GRPEPROTEIN"/>
</dbReference>
<keyword evidence="8" id="KW-1185">Reference proteome</keyword>
<feature type="region of interest" description="Disordered" evidence="6">
    <location>
        <begin position="1"/>
        <end position="54"/>
    </location>
</feature>
<evidence type="ECO:0000313" key="8">
    <source>
        <dbReference type="Proteomes" id="UP001430614"/>
    </source>
</evidence>